<dbReference type="InterPro" id="IPR034704">
    <property type="entry name" value="Ribosomal_bL28/bL31-like_sf"/>
</dbReference>
<keyword evidence="3" id="KW-0687">Ribonucleoprotein</keyword>
<accession>A0A9D4TI78</accession>
<dbReference type="HAMAP" id="MF_00373">
    <property type="entry name" value="Ribosomal_bL28"/>
    <property type="match status" value="1"/>
</dbReference>
<reference evidence="5" key="2">
    <citation type="submission" date="2020-11" db="EMBL/GenBank/DDBJ databases">
        <authorList>
            <person name="Cecchin M."/>
            <person name="Marcolungo L."/>
            <person name="Rossato M."/>
            <person name="Girolomoni L."/>
            <person name="Cosentino E."/>
            <person name="Cuine S."/>
            <person name="Li-Beisson Y."/>
            <person name="Delledonne M."/>
            <person name="Ballottari M."/>
        </authorList>
    </citation>
    <scope>NUCLEOTIDE SEQUENCE</scope>
    <source>
        <strain evidence="5">211/11P</strain>
        <tissue evidence="5">Whole cell</tissue>
    </source>
</reference>
<evidence type="ECO:0000256" key="2">
    <source>
        <dbReference type="ARBA" id="ARBA00022980"/>
    </source>
</evidence>
<dbReference type="GO" id="GO:0003735">
    <property type="term" value="F:structural constituent of ribosome"/>
    <property type="evidence" value="ECO:0007669"/>
    <property type="project" value="InterPro"/>
</dbReference>
<dbReference type="GO" id="GO:0005762">
    <property type="term" value="C:mitochondrial large ribosomal subunit"/>
    <property type="evidence" value="ECO:0007669"/>
    <property type="project" value="TreeGrafter"/>
</dbReference>
<sequence>MPLGLGSFTRAVCNRARRGLYAGRRVLSGNQISEDGGNKSRRTWKPNSHNKRLYSHILARMVPLRVTAAALRTIDKVGGLDAYILNTPDKKLQSDVAIELRTKMLERLVQQQQAALASQAQQQQQYLPPAAAAVAAAAAQEAPV</sequence>
<dbReference type="InterPro" id="IPR026569">
    <property type="entry name" value="Ribosomal_bL28"/>
</dbReference>
<keyword evidence="2" id="KW-0689">Ribosomal protein</keyword>
<keyword evidence="6" id="KW-1185">Reference proteome</keyword>
<evidence type="ECO:0000256" key="3">
    <source>
        <dbReference type="ARBA" id="ARBA00023274"/>
    </source>
</evidence>
<dbReference type="Proteomes" id="UP001055712">
    <property type="component" value="Unassembled WGS sequence"/>
</dbReference>
<dbReference type="InterPro" id="IPR037147">
    <property type="entry name" value="Ribosomal_bL28_sf"/>
</dbReference>
<dbReference type="PANTHER" id="PTHR13528:SF2">
    <property type="entry name" value="LARGE RIBOSOMAL SUBUNIT PROTEIN BL28M"/>
    <property type="match status" value="1"/>
</dbReference>
<comment type="caution">
    <text evidence="5">The sequence shown here is derived from an EMBL/GenBank/DDBJ whole genome shotgun (WGS) entry which is preliminary data.</text>
</comment>
<dbReference type="EMBL" id="SIDB01000011">
    <property type="protein sequence ID" value="KAI3426174.1"/>
    <property type="molecule type" value="Genomic_DNA"/>
</dbReference>
<reference evidence="5" key="1">
    <citation type="journal article" date="2019" name="Plant J.">
        <title>Chlorella vulgaris genome assembly and annotation reveals the molecular basis for metabolic acclimation to high light conditions.</title>
        <authorList>
            <person name="Cecchin M."/>
            <person name="Marcolungo L."/>
            <person name="Rossato M."/>
            <person name="Girolomoni L."/>
            <person name="Cosentino E."/>
            <person name="Cuine S."/>
            <person name="Li-Beisson Y."/>
            <person name="Delledonne M."/>
            <person name="Ballottari M."/>
        </authorList>
    </citation>
    <scope>NUCLEOTIDE SEQUENCE</scope>
    <source>
        <strain evidence="5">211/11P</strain>
    </source>
</reference>
<dbReference type="AlphaFoldDB" id="A0A9D4TI78"/>
<dbReference type="SUPFAM" id="SSF143800">
    <property type="entry name" value="L28p-like"/>
    <property type="match status" value="1"/>
</dbReference>
<evidence type="ECO:0000313" key="5">
    <source>
        <dbReference type="EMBL" id="KAI3426174.1"/>
    </source>
</evidence>
<gene>
    <name evidence="5" type="ORF">D9Q98_008551</name>
</gene>
<dbReference type="FunFam" id="2.30.170.40:FF:000003">
    <property type="entry name" value="54S ribosomal protein L24"/>
    <property type="match status" value="1"/>
</dbReference>
<name>A0A9D4TI78_CHLVU</name>
<evidence type="ECO:0000256" key="1">
    <source>
        <dbReference type="ARBA" id="ARBA00008760"/>
    </source>
</evidence>
<protein>
    <recommendedName>
        <fullName evidence="4">Large ribosomal subunit protein bL28m</fullName>
    </recommendedName>
</protein>
<dbReference type="Gene3D" id="2.30.170.40">
    <property type="entry name" value="Ribosomal protein L28/L24"/>
    <property type="match status" value="1"/>
</dbReference>
<organism evidence="5 6">
    <name type="scientific">Chlorella vulgaris</name>
    <name type="common">Green alga</name>
    <dbReference type="NCBI Taxonomy" id="3077"/>
    <lineage>
        <taxon>Eukaryota</taxon>
        <taxon>Viridiplantae</taxon>
        <taxon>Chlorophyta</taxon>
        <taxon>core chlorophytes</taxon>
        <taxon>Trebouxiophyceae</taxon>
        <taxon>Chlorellales</taxon>
        <taxon>Chlorellaceae</taxon>
        <taxon>Chlorella clade</taxon>
        <taxon>Chlorella</taxon>
    </lineage>
</organism>
<dbReference type="OrthoDB" id="361870at2759"/>
<comment type="similarity">
    <text evidence="1">Belongs to the bacterial ribosomal protein bL28 family.</text>
</comment>
<dbReference type="PANTHER" id="PTHR13528">
    <property type="entry name" value="39S RIBOSOMAL PROTEIN L28, MITOCHONDRIAL"/>
    <property type="match status" value="1"/>
</dbReference>
<evidence type="ECO:0000256" key="4">
    <source>
        <dbReference type="ARBA" id="ARBA00035269"/>
    </source>
</evidence>
<evidence type="ECO:0000313" key="6">
    <source>
        <dbReference type="Proteomes" id="UP001055712"/>
    </source>
</evidence>
<proteinExistence type="inferred from homology"/>
<dbReference type="Pfam" id="PF00830">
    <property type="entry name" value="Ribosomal_L28"/>
    <property type="match status" value="1"/>
</dbReference>